<dbReference type="InterPro" id="IPR015943">
    <property type="entry name" value="WD40/YVTN_repeat-like_dom_sf"/>
</dbReference>
<dbReference type="AlphaFoldDB" id="A0A150GMV0"/>
<evidence type="ECO:0000313" key="2">
    <source>
        <dbReference type="Proteomes" id="UP000075714"/>
    </source>
</evidence>
<evidence type="ECO:0008006" key="3">
    <source>
        <dbReference type="Google" id="ProtNLM"/>
    </source>
</evidence>
<gene>
    <name evidence="1" type="ORF">GPECTOR_13g624</name>
</gene>
<dbReference type="OrthoDB" id="539655at2759"/>
<evidence type="ECO:0000313" key="1">
    <source>
        <dbReference type="EMBL" id="KXZ51137.1"/>
    </source>
</evidence>
<accession>A0A150GMV0</accession>
<dbReference type="Proteomes" id="UP000075714">
    <property type="component" value="Unassembled WGS sequence"/>
</dbReference>
<proteinExistence type="predicted"/>
<sequence length="346" mass="36465">MTEPSTSSSFFVAASATTAQLYSIDKGPTPSWKGIRTGQQDSVAWLRNGRAFIATQPGAVVLHVLETKADTEVLQLPTAGELLARVSGDGKSLILANNAQPGTLLVYDLPSLLANKSPGAAAPRLQICDHERPIIAIAVSPLSAMFASSNAAGSVYVHDSTPGARANGMVLPGGSVSMVTPKRCLSFSNTNPQRSSAAALQDSYVTAALNVKASCMAVRDDGLVAAIGTKDGLIGVFMVDDFINNRQKLVSFMRSIRNFNMQTQLPVSDIAFQRVSPRVSGAGLMPSGHLMPPLRLPTAASAGGLAASAEAQQLRSILDDFRQEVRSMFEGLHADMMRQGTTHEVG</sequence>
<reference evidence="2" key="1">
    <citation type="journal article" date="2016" name="Nat. Commun.">
        <title>The Gonium pectorale genome demonstrates co-option of cell cycle regulation during the evolution of multicellularity.</title>
        <authorList>
            <person name="Hanschen E.R."/>
            <person name="Marriage T.N."/>
            <person name="Ferris P.J."/>
            <person name="Hamaji T."/>
            <person name="Toyoda A."/>
            <person name="Fujiyama A."/>
            <person name="Neme R."/>
            <person name="Noguchi H."/>
            <person name="Minakuchi Y."/>
            <person name="Suzuki M."/>
            <person name="Kawai-Toyooka H."/>
            <person name="Smith D.R."/>
            <person name="Sparks H."/>
            <person name="Anderson J."/>
            <person name="Bakaric R."/>
            <person name="Luria V."/>
            <person name="Karger A."/>
            <person name="Kirschner M.W."/>
            <person name="Durand P.M."/>
            <person name="Michod R.E."/>
            <person name="Nozaki H."/>
            <person name="Olson B.J."/>
        </authorList>
    </citation>
    <scope>NUCLEOTIDE SEQUENCE [LARGE SCALE GENOMIC DNA]</scope>
    <source>
        <strain evidence="2">NIES-2863</strain>
    </source>
</reference>
<dbReference type="InterPro" id="IPR036322">
    <property type="entry name" value="WD40_repeat_dom_sf"/>
</dbReference>
<comment type="caution">
    <text evidence="1">The sequence shown here is derived from an EMBL/GenBank/DDBJ whole genome shotgun (WGS) entry which is preliminary data.</text>
</comment>
<dbReference type="Gene3D" id="2.130.10.10">
    <property type="entry name" value="YVTN repeat-like/Quinoprotein amine dehydrogenase"/>
    <property type="match status" value="1"/>
</dbReference>
<dbReference type="STRING" id="33097.A0A150GMV0"/>
<keyword evidence="2" id="KW-1185">Reference proteome</keyword>
<organism evidence="1 2">
    <name type="scientific">Gonium pectorale</name>
    <name type="common">Green alga</name>
    <dbReference type="NCBI Taxonomy" id="33097"/>
    <lineage>
        <taxon>Eukaryota</taxon>
        <taxon>Viridiplantae</taxon>
        <taxon>Chlorophyta</taxon>
        <taxon>core chlorophytes</taxon>
        <taxon>Chlorophyceae</taxon>
        <taxon>CS clade</taxon>
        <taxon>Chlamydomonadales</taxon>
        <taxon>Volvocaceae</taxon>
        <taxon>Gonium</taxon>
    </lineage>
</organism>
<dbReference type="SUPFAM" id="SSF50978">
    <property type="entry name" value="WD40 repeat-like"/>
    <property type="match status" value="1"/>
</dbReference>
<name>A0A150GMV0_GONPE</name>
<protein>
    <recommendedName>
        <fullName evidence="3">Anaphase-promoting complex subunit 4 WD40 domain-containing protein</fullName>
    </recommendedName>
</protein>
<dbReference type="EMBL" id="LSYV01000014">
    <property type="protein sequence ID" value="KXZ51137.1"/>
    <property type="molecule type" value="Genomic_DNA"/>
</dbReference>